<reference evidence="9" key="1">
    <citation type="submission" date="2022-12" db="EMBL/GenBank/DDBJ databases">
        <authorList>
            <person name="Petersen C."/>
        </authorList>
    </citation>
    <scope>NUCLEOTIDE SEQUENCE</scope>
    <source>
        <strain evidence="9">IBT 21472</strain>
    </source>
</reference>
<comment type="similarity">
    <text evidence="2 7">Belongs to the derlin family.</text>
</comment>
<protein>
    <recommendedName>
        <fullName evidence="7">Derlin</fullName>
    </recommendedName>
</protein>
<comment type="caution">
    <text evidence="9">The sequence shown here is derived from an EMBL/GenBank/DDBJ whole genome shotgun (WGS) entry which is preliminary data.</text>
</comment>
<dbReference type="Pfam" id="PF04511">
    <property type="entry name" value="DER1"/>
    <property type="match status" value="1"/>
</dbReference>
<dbReference type="Proteomes" id="UP001147746">
    <property type="component" value="Unassembled WGS sequence"/>
</dbReference>
<evidence type="ECO:0000256" key="2">
    <source>
        <dbReference type="ARBA" id="ARBA00008917"/>
    </source>
</evidence>
<organism evidence="9 10">
    <name type="scientific">Penicillium atrosanguineum</name>
    <dbReference type="NCBI Taxonomy" id="1132637"/>
    <lineage>
        <taxon>Eukaryota</taxon>
        <taxon>Fungi</taxon>
        <taxon>Dikarya</taxon>
        <taxon>Ascomycota</taxon>
        <taxon>Pezizomycotina</taxon>
        <taxon>Eurotiomycetes</taxon>
        <taxon>Eurotiomycetidae</taxon>
        <taxon>Eurotiales</taxon>
        <taxon>Aspergillaceae</taxon>
        <taxon>Penicillium</taxon>
    </lineage>
</organism>
<dbReference type="GO" id="GO:0006950">
    <property type="term" value="P:response to stress"/>
    <property type="evidence" value="ECO:0007669"/>
    <property type="project" value="UniProtKB-ARBA"/>
</dbReference>
<accession>A0A9W9L570</accession>
<evidence type="ECO:0000256" key="3">
    <source>
        <dbReference type="ARBA" id="ARBA00022692"/>
    </source>
</evidence>
<feature type="region of interest" description="Disordered" evidence="8">
    <location>
        <begin position="96"/>
        <end position="140"/>
    </location>
</feature>
<evidence type="ECO:0000256" key="5">
    <source>
        <dbReference type="ARBA" id="ARBA00022989"/>
    </source>
</evidence>
<feature type="transmembrane region" description="Helical" evidence="7">
    <location>
        <begin position="19"/>
        <end position="38"/>
    </location>
</feature>
<comment type="function">
    <text evidence="7">May be involved in the degradation of misfolded endoplasmic reticulum (ER) luminal proteins.</text>
</comment>
<evidence type="ECO:0000313" key="9">
    <source>
        <dbReference type="EMBL" id="KAJ5302621.1"/>
    </source>
</evidence>
<evidence type="ECO:0000256" key="8">
    <source>
        <dbReference type="SAM" id="MobiDB-lite"/>
    </source>
</evidence>
<dbReference type="OrthoDB" id="19102at2759"/>
<dbReference type="GO" id="GO:0005789">
    <property type="term" value="C:endoplasmic reticulum membrane"/>
    <property type="evidence" value="ECO:0007669"/>
    <property type="project" value="UniProtKB-SubCell"/>
</dbReference>
<keyword evidence="6 7" id="KW-0472">Membrane</keyword>
<name>A0A9W9L570_9EURO</name>
<dbReference type="PANTHER" id="PTHR11009">
    <property type="entry name" value="DER1-LIKE PROTEIN, DERLIN"/>
    <property type="match status" value="1"/>
</dbReference>
<evidence type="ECO:0000313" key="10">
    <source>
        <dbReference type="Proteomes" id="UP001147746"/>
    </source>
</evidence>
<sequence length="140" mass="15843">MAFAHTYAQDNRGKKVKFFIIQIPVLWLPWAMLTLTLVSHGWGSVKTEFTGILASHLYDFLTRIYPTFGGGKNYIFTPSFVRRYIFRHTPDAAHRTYGRAYRPSRPADPQPDTSDSGARGWTSSQDLGSWGTRGSGRRLG</sequence>
<evidence type="ECO:0000256" key="1">
    <source>
        <dbReference type="ARBA" id="ARBA00004477"/>
    </source>
</evidence>
<keyword evidence="3 7" id="KW-0812">Transmembrane</keyword>
<dbReference type="AlphaFoldDB" id="A0A9W9L570"/>
<keyword evidence="5 7" id="KW-1133">Transmembrane helix</keyword>
<feature type="compositionally biased region" description="Polar residues" evidence="8">
    <location>
        <begin position="111"/>
        <end position="127"/>
    </location>
</feature>
<keyword evidence="10" id="KW-1185">Reference proteome</keyword>
<reference evidence="9" key="2">
    <citation type="journal article" date="2023" name="IMA Fungus">
        <title>Comparative genomic study of the Penicillium genus elucidates a diverse pangenome and 15 lateral gene transfer events.</title>
        <authorList>
            <person name="Petersen C."/>
            <person name="Sorensen T."/>
            <person name="Nielsen M.R."/>
            <person name="Sondergaard T.E."/>
            <person name="Sorensen J.L."/>
            <person name="Fitzpatrick D.A."/>
            <person name="Frisvad J.C."/>
            <person name="Nielsen K.L."/>
        </authorList>
    </citation>
    <scope>NUCLEOTIDE SEQUENCE</scope>
    <source>
        <strain evidence="9">IBT 21472</strain>
    </source>
</reference>
<evidence type="ECO:0000256" key="4">
    <source>
        <dbReference type="ARBA" id="ARBA00022824"/>
    </source>
</evidence>
<evidence type="ECO:0000256" key="6">
    <source>
        <dbReference type="ARBA" id="ARBA00023136"/>
    </source>
</evidence>
<evidence type="ECO:0000256" key="7">
    <source>
        <dbReference type="RuleBase" id="RU363059"/>
    </source>
</evidence>
<keyword evidence="4 7" id="KW-0256">Endoplasmic reticulum</keyword>
<comment type="subcellular location">
    <subcellularLocation>
        <location evidence="1 7">Endoplasmic reticulum membrane</location>
        <topology evidence="1 7">Multi-pass membrane protein</topology>
    </subcellularLocation>
</comment>
<proteinExistence type="inferred from homology"/>
<dbReference type="InterPro" id="IPR007599">
    <property type="entry name" value="DER1"/>
</dbReference>
<dbReference type="EMBL" id="JAPZBO010000009">
    <property type="protein sequence ID" value="KAJ5302621.1"/>
    <property type="molecule type" value="Genomic_DNA"/>
</dbReference>
<comment type="caution">
    <text evidence="7">Lacks conserved residue(s) required for the propagation of feature annotation.</text>
</comment>
<gene>
    <name evidence="9" type="ORF">N7476_009420</name>
</gene>